<keyword evidence="1" id="KW-0472">Membrane</keyword>
<evidence type="ECO:0000313" key="3">
    <source>
        <dbReference type="Proteomes" id="UP000249682"/>
    </source>
</evidence>
<dbReference type="AlphaFoldDB" id="A0AAD0P8I1"/>
<dbReference type="EMBL" id="CP029543">
    <property type="protein sequence ID" value="AWV48474.1"/>
    <property type="molecule type" value="Genomic_DNA"/>
</dbReference>
<accession>A0AAD0P8I1</accession>
<evidence type="ECO:0000256" key="1">
    <source>
        <dbReference type="SAM" id="Phobius"/>
    </source>
</evidence>
<keyword evidence="1" id="KW-0812">Transmembrane</keyword>
<sequence length="104" mass="11543">MVLDLVPHTVPAMGIAEASAGNTVPITTLPAHASSSEIAFFMSCVRCSWKRIYALIRLIALFGVDWLTTLLWYLIDWLEALLRLLFGLLKLLAEANVFLPARSL</sequence>
<keyword evidence="1" id="KW-1133">Transmembrane helix</keyword>
<organism evidence="2 3">
    <name type="scientific">Mycobacterium leprae</name>
    <dbReference type="NCBI Taxonomy" id="1769"/>
    <lineage>
        <taxon>Bacteria</taxon>
        <taxon>Bacillati</taxon>
        <taxon>Actinomycetota</taxon>
        <taxon>Actinomycetes</taxon>
        <taxon>Mycobacteriales</taxon>
        <taxon>Mycobacteriaceae</taxon>
        <taxon>Mycobacterium</taxon>
    </lineage>
</organism>
<gene>
    <name evidence="2" type="ORF">DIJ64_11625</name>
</gene>
<proteinExistence type="predicted"/>
<feature type="transmembrane region" description="Helical" evidence="1">
    <location>
        <begin position="52"/>
        <end position="75"/>
    </location>
</feature>
<reference evidence="2 3" key="1">
    <citation type="submission" date="2018-05" db="EMBL/GenBank/DDBJ databases">
        <title>Evolution of small genomes with special reference to Mycobacterium leprae.</title>
        <authorList>
            <person name="Mohanty P.S."/>
            <person name="Bansal A.K."/>
            <person name="Gupta U.D."/>
            <person name="Naaz F."/>
            <person name="Dwivedi V.D."/>
            <person name="Singh H."/>
            <person name="Gupta G."/>
            <person name="Sharma S."/>
            <person name="Arora M."/>
        </authorList>
    </citation>
    <scope>NUCLEOTIDE SEQUENCE [LARGE SCALE GENOMIC DNA]</scope>
    <source>
        <strain evidence="2 3">MRHRU-235-G</strain>
    </source>
</reference>
<evidence type="ECO:0000313" key="2">
    <source>
        <dbReference type="EMBL" id="AWV48474.1"/>
    </source>
</evidence>
<dbReference type="Proteomes" id="UP000249682">
    <property type="component" value="Chromosome"/>
</dbReference>
<evidence type="ECO:0008006" key="4">
    <source>
        <dbReference type="Google" id="ProtNLM"/>
    </source>
</evidence>
<protein>
    <recommendedName>
        <fullName evidence="4">Transmembrane protein</fullName>
    </recommendedName>
</protein>
<name>A0AAD0P8I1_MYCLR</name>